<proteinExistence type="predicted"/>
<dbReference type="EMBL" id="SPLM01000145">
    <property type="protein sequence ID" value="TMW56824.1"/>
    <property type="molecule type" value="Genomic_DNA"/>
</dbReference>
<dbReference type="PANTHER" id="PTHR33119:SF1">
    <property type="entry name" value="FE2OG DIOXYGENASE DOMAIN-CONTAINING PROTEIN"/>
    <property type="match status" value="1"/>
</dbReference>
<sequence length="307" mass="34416">MEEIPKHLSKVLNYEGKASEPVRHDESLWIPSDVVIRPDGRVEFLSYIDNLHPVRYMQLYESIADVFTAFVPLFERVLTYVTGPWSSGSGLFGLHPLEAKLTTGEKVLKTLYPLRGVIQAVIAIEEVQIHPDSISLPDAPSDSWVRHSVHNNIVATGVYVLHCTNLSEASLNFRRMARRPMAPGIRQSEIDEELGAIRCLEGRGVVFPAYCGHKSTSPLQLLVPTKPGSMQVLVIHVLNPSQPVVSSAEVPPRQREWRFDEIITPIARRYALPEDVQKRLETMIPGGFTPEEAVQLRGRVVPSTWFG</sequence>
<feature type="domain" description="DUF4246" evidence="1">
    <location>
        <begin position="24"/>
        <end position="81"/>
    </location>
</feature>
<name>A0A8K1C5H5_PYTOL</name>
<dbReference type="OrthoDB" id="415532at2759"/>
<comment type="caution">
    <text evidence="2">The sequence shown here is derived from an EMBL/GenBank/DDBJ whole genome shotgun (WGS) entry which is preliminary data.</text>
</comment>
<evidence type="ECO:0000313" key="2">
    <source>
        <dbReference type="EMBL" id="TMW56824.1"/>
    </source>
</evidence>
<reference evidence="2" key="1">
    <citation type="submission" date="2019-03" db="EMBL/GenBank/DDBJ databases">
        <title>Long read genome sequence of the mycoparasitic Pythium oligandrum ATCC 38472 isolated from sugarbeet rhizosphere.</title>
        <authorList>
            <person name="Gaulin E."/>
        </authorList>
    </citation>
    <scope>NUCLEOTIDE SEQUENCE</scope>
    <source>
        <strain evidence="2">ATCC 38472_TT</strain>
    </source>
</reference>
<dbReference type="InterPro" id="IPR049192">
    <property type="entry name" value="DUF4246_C"/>
</dbReference>
<dbReference type="InterPro" id="IPR025340">
    <property type="entry name" value="DUF4246"/>
</dbReference>
<dbReference type="Proteomes" id="UP000794436">
    <property type="component" value="Unassembled WGS sequence"/>
</dbReference>
<protein>
    <recommendedName>
        <fullName evidence="1">DUF4246 domain-containing protein</fullName>
    </recommendedName>
</protein>
<evidence type="ECO:0000313" key="3">
    <source>
        <dbReference type="Proteomes" id="UP000794436"/>
    </source>
</evidence>
<evidence type="ECO:0000259" key="1">
    <source>
        <dbReference type="Pfam" id="PF14033"/>
    </source>
</evidence>
<dbReference type="PANTHER" id="PTHR33119">
    <property type="entry name" value="IFI3P"/>
    <property type="match status" value="1"/>
</dbReference>
<dbReference type="AlphaFoldDB" id="A0A8K1C5H5"/>
<gene>
    <name evidence="2" type="ORF">Poli38472_006834</name>
</gene>
<organism evidence="2 3">
    <name type="scientific">Pythium oligandrum</name>
    <name type="common">Mycoparasitic fungus</name>
    <dbReference type="NCBI Taxonomy" id="41045"/>
    <lineage>
        <taxon>Eukaryota</taxon>
        <taxon>Sar</taxon>
        <taxon>Stramenopiles</taxon>
        <taxon>Oomycota</taxon>
        <taxon>Peronosporomycetes</taxon>
        <taxon>Pythiales</taxon>
        <taxon>Pythiaceae</taxon>
        <taxon>Pythium</taxon>
    </lineage>
</organism>
<accession>A0A8K1C5H5</accession>
<feature type="domain" description="DUF4246" evidence="1">
    <location>
        <begin position="118"/>
        <end position="260"/>
    </location>
</feature>
<dbReference type="Pfam" id="PF14033">
    <property type="entry name" value="DUF4246"/>
    <property type="match status" value="2"/>
</dbReference>
<keyword evidence="3" id="KW-1185">Reference proteome</keyword>